<dbReference type="InterPro" id="IPR001128">
    <property type="entry name" value="Cyt_P450"/>
</dbReference>
<comment type="similarity">
    <text evidence="3">Belongs to the cytochrome P450 family.</text>
</comment>
<dbReference type="GO" id="GO:0016705">
    <property type="term" value="F:oxidoreductase activity, acting on paired donors, with incorporation or reduction of molecular oxygen"/>
    <property type="evidence" value="ECO:0007669"/>
    <property type="project" value="InterPro"/>
</dbReference>
<evidence type="ECO:0000256" key="3">
    <source>
        <dbReference type="RuleBase" id="RU000461"/>
    </source>
</evidence>
<dbReference type="InterPro" id="IPR036396">
    <property type="entry name" value="Cyt_P450_sf"/>
</dbReference>
<dbReference type="SUPFAM" id="SSF48264">
    <property type="entry name" value="Cytochrome P450"/>
    <property type="match status" value="1"/>
</dbReference>
<name>A0A5K1JRL5_9APHY</name>
<evidence type="ECO:0000313" key="4">
    <source>
        <dbReference type="EMBL" id="VWO94353.1"/>
    </source>
</evidence>
<gene>
    <name evidence="4" type="primary">E2EAF6</name>
</gene>
<keyword evidence="2 3" id="KW-0408">Iron</keyword>
<dbReference type="GO" id="GO:0020037">
    <property type="term" value="F:heme binding"/>
    <property type="evidence" value="ECO:0007669"/>
    <property type="project" value="InterPro"/>
</dbReference>
<reference evidence="4" key="1">
    <citation type="submission" date="2019-10" db="EMBL/GenBank/DDBJ databases">
        <authorList>
            <person name="Nor Muhammad N."/>
        </authorList>
    </citation>
    <scope>NUCLEOTIDE SEQUENCE</scope>
</reference>
<dbReference type="EMBL" id="LR723919">
    <property type="protein sequence ID" value="VWO94353.1"/>
    <property type="molecule type" value="Genomic_DNA"/>
</dbReference>
<accession>A0A5K1JRL5</accession>
<keyword evidence="3 4" id="KW-0503">Monooxygenase</keyword>
<keyword evidence="3" id="KW-0560">Oxidoreductase</keyword>
<keyword evidence="1 3" id="KW-0479">Metal-binding</keyword>
<dbReference type="Pfam" id="PF00067">
    <property type="entry name" value="p450"/>
    <property type="match status" value="1"/>
</dbReference>
<organism evidence="4">
    <name type="scientific">Ganoderma boninense</name>
    <dbReference type="NCBI Taxonomy" id="34458"/>
    <lineage>
        <taxon>Eukaryota</taxon>
        <taxon>Fungi</taxon>
        <taxon>Dikarya</taxon>
        <taxon>Basidiomycota</taxon>
        <taxon>Agaricomycotina</taxon>
        <taxon>Agaricomycetes</taxon>
        <taxon>Polyporales</taxon>
        <taxon>Polyporaceae</taxon>
        <taxon>Ganoderma</taxon>
    </lineage>
</organism>
<dbReference type="PROSITE" id="PS00086">
    <property type="entry name" value="CYTOCHROME_P450"/>
    <property type="match status" value="1"/>
</dbReference>
<sequence length="110" mass="12264">MAVNVYLRIQQVWGEGADSWDPNRFLAMDQTKQVRVGVFANLMTFSAGVRGCIGLIEMQALAAELLERFEFGLPKEHYEIVRAPAGLMIPLVKDRLELGSVMPLQVSVSQ</sequence>
<dbReference type="InterPro" id="IPR017972">
    <property type="entry name" value="Cyt_P450_CS"/>
</dbReference>
<evidence type="ECO:0000256" key="1">
    <source>
        <dbReference type="ARBA" id="ARBA00022723"/>
    </source>
</evidence>
<evidence type="ECO:0000256" key="2">
    <source>
        <dbReference type="ARBA" id="ARBA00023004"/>
    </source>
</evidence>
<dbReference type="GO" id="GO:0005506">
    <property type="term" value="F:iron ion binding"/>
    <property type="evidence" value="ECO:0007669"/>
    <property type="project" value="InterPro"/>
</dbReference>
<dbReference type="AlphaFoldDB" id="A0A5K1JRL5"/>
<keyword evidence="3" id="KW-0349">Heme</keyword>
<dbReference type="Gene3D" id="1.10.630.10">
    <property type="entry name" value="Cytochrome P450"/>
    <property type="match status" value="1"/>
</dbReference>
<protein>
    <submittedName>
        <fullName evidence="4">Cytochrome P450 monooxygenase CYP52X1</fullName>
    </submittedName>
</protein>
<proteinExistence type="inferred from homology"/>
<dbReference type="GO" id="GO:0004497">
    <property type="term" value="F:monooxygenase activity"/>
    <property type="evidence" value="ECO:0007669"/>
    <property type="project" value="UniProtKB-KW"/>
</dbReference>